<dbReference type="EMBL" id="CVRR01000048">
    <property type="protein sequence ID" value="CRL41478.1"/>
    <property type="molecule type" value="Genomic_DNA"/>
</dbReference>
<evidence type="ECO:0000313" key="3">
    <source>
        <dbReference type="Proteomes" id="UP000049979"/>
    </source>
</evidence>
<feature type="transmembrane region" description="Helical" evidence="1">
    <location>
        <begin position="356"/>
        <end position="372"/>
    </location>
</feature>
<dbReference type="OrthoDB" id="1706490at2"/>
<feature type="transmembrane region" description="Helical" evidence="1">
    <location>
        <begin position="21"/>
        <end position="40"/>
    </location>
</feature>
<keyword evidence="1" id="KW-0472">Membrane</keyword>
<feature type="transmembrane region" description="Helical" evidence="1">
    <location>
        <begin position="325"/>
        <end position="344"/>
    </location>
</feature>
<reference evidence="3" key="1">
    <citation type="submission" date="2015-05" db="EMBL/GenBank/DDBJ databases">
        <authorList>
            <consortium name="Pathogen Informatics"/>
        </authorList>
    </citation>
    <scope>NUCLEOTIDE SEQUENCE [LARGE SCALE GENOMIC DNA]</scope>
    <source>
        <strain evidence="3">M72</strain>
    </source>
</reference>
<proteinExistence type="predicted"/>
<keyword evidence="1" id="KW-1133">Transmembrane helix</keyword>
<evidence type="ECO:0000256" key="1">
    <source>
        <dbReference type="SAM" id="Phobius"/>
    </source>
</evidence>
<feature type="transmembrane region" description="Helical" evidence="1">
    <location>
        <begin position="68"/>
        <end position="88"/>
    </location>
</feature>
<dbReference type="Proteomes" id="UP000049979">
    <property type="component" value="Unassembled WGS sequence"/>
</dbReference>
<dbReference type="AlphaFoldDB" id="A0A0M6WVN8"/>
<feature type="transmembrane region" description="Helical" evidence="1">
    <location>
        <begin position="251"/>
        <end position="272"/>
    </location>
</feature>
<keyword evidence="1" id="KW-0812">Transmembrane</keyword>
<keyword evidence="3" id="KW-1185">Reference proteome</keyword>
<accession>A0A0M6WVN8</accession>
<feature type="transmembrane region" description="Helical" evidence="1">
    <location>
        <begin position="109"/>
        <end position="137"/>
    </location>
</feature>
<feature type="transmembrane region" description="Helical" evidence="1">
    <location>
        <begin position="292"/>
        <end position="313"/>
    </location>
</feature>
<organism evidence="2 3">
    <name type="scientific">Roseburia faecis</name>
    <dbReference type="NCBI Taxonomy" id="301302"/>
    <lineage>
        <taxon>Bacteria</taxon>
        <taxon>Bacillati</taxon>
        <taxon>Bacillota</taxon>
        <taxon>Clostridia</taxon>
        <taxon>Lachnospirales</taxon>
        <taxon>Lachnospiraceae</taxon>
        <taxon>Roseburia</taxon>
    </lineage>
</organism>
<gene>
    <name evidence="2" type="ORF">M72_12471</name>
</gene>
<feature type="transmembrane region" description="Helical" evidence="1">
    <location>
        <begin position="143"/>
        <end position="167"/>
    </location>
</feature>
<feature type="transmembrane region" description="Helical" evidence="1">
    <location>
        <begin position="174"/>
        <end position="196"/>
    </location>
</feature>
<evidence type="ECO:0000313" key="2">
    <source>
        <dbReference type="EMBL" id="CRL41478.1"/>
    </source>
</evidence>
<dbReference type="RefSeq" id="WP_055068470.1">
    <property type="nucleotide sequence ID" value="NZ_CP173697.1"/>
</dbReference>
<dbReference type="STRING" id="301302.ERS852420_01321"/>
<evidence type="ECO:0008006" key="4">
    <source>
        <dbReference type="Google" id="ProtNLM"/>
    </source>
</evidence>
<protein>
    <recommendedName>
        <fullName evidence="4">ABC-type transport system involved in multi-copper enzyme maturation, permease component</fullName>
    </recommendedName>
</protein>
<name>A0A0M6WVN8_9FIRM</name>
<sequence>MKSKTSFFNRTVFKKNMTLYWPIWVCYLLYGMVKVPGQLWSRLQQQTDMTAYARDYALYNSLRLEVDVAAIAIMAVVCGMALFGYLFTQKNAYMIHALPVTRGELYVTNMISGLCFLLIPQALVFLVTVVLCLLQGIASVQFLGLWFLSVMGIAFFLYATVCFCVMFTGQLFALPVYFLAVNYVAFAFSSGARYVIGYLGYGLGMNTVPEFLILRILSPMNYLYNNVRFVFRQSYNQETDLMSGVLSYRGLRVLAAYVAAAVVIYLIAYYCYKKRRIESAGDLISFNWVKPLFRWGVGTGVGYFAGVFAAEFLDSVHLHVKKPMLLVLVVAFGFVSFFIAQMFVEKGFRVFCRRRFCESGLFVLFVLGSFWGCSKNATYLEQYVPDADQVSRVEVSLDYPVEYKGDSVRVARQAQKEILSHAEIYRENKTDDSTQIIFYYYLKNGKTLSRTYEITEENEKLSEVLFGEENKADHFMEYLFGTDSDKISKFNNGTLTLDESSENYKDCDFDADTAKKLYQAICEDAADQKLQKYNLTNALKDPEETGEYSSASLSMDFYHVSADWKNVYDRLDDYYTNMGESVETSRPYGGSAYVSFGKDCTNIINTLIECGVIDDVSEIHFLSSGEKTSQR</sequence>